<reference evidence="3 4" key="1">
    <citation type="journal article" date="2018" name="Elife">
        <title>Discovery and characterization of a prevalent human gut bacterial enzyme sufficient for the inactivation of a family of plant toxins.</title>
        <authorList>
            <person name="Koppel N."/>
            <person name="Bisanz J.E."/>
            <person name="Pandelia M.E."/>
            <person name="Turnbaugh P.J."/>
            <person name="Balskus E.P."/>
        </authorList>
    </citation>
    <scope>NUCLEOTIDE SEQUENCE [LARGE SCALE GENOMIC DNA]</scope>
    <source>
        <strain evidence="3 4">3C</strain>
    </source>
</reference>
<evidence type="ECO:0000259" key="2">
    <source>
        <dbReference type="Pfam" id="PF04892"/>
    </source>
</evidence>
<dbReference type="Pfam" id="PF04892">
    <property type="entry name" value="VanZ"/>
    <property type="match status" value="1"/>
</dbReference>
<protein>
    <submittedName>
        <fullName evidence="3">Teicoplanin resistance protein VanZ</fullName>
    </submittedName>
</protein>
<evidence type="ECO:0000313" key="3">
    <source>
        <dbReference type="EMBL" id="RDB62931.1"/>
    </source>
</evidence>
<accession>A0A369LTR5</accession>
<proteinExistence type="predicted"/>
<keyword evidence="1" id="KW-1133">Transmembrane helix</keyword>
<sequence>MARKSTTFVVVSWALVALCAGFIFFMSSNTDTGLNDGLGLFSRIFQDLKALQAQLLGPEVDVVSSIAHFCEYTVLGALLANALRCHMPLRRACLVAVACASLYGASDEFHQLFVPGRMCDPMDWLVDTAGAALGSGLAYLQLRRKGREGKEQPGEGSLTEGE</sequence>
<organism evidence="3 4">
    <name type="scientific">Gordonibacter pamelaeae</name>
    <dbReference type="NCBI Taxonomy" id="471189"/>
    <lineage>
        <taxon>Bacteria</taxon>
        <taxon>Bacillati</taxon>
        <taxon>Actinomycetota</taxon>
        <taxon>Coriobacteriia</taxon>
        <taxon>Eggerthellales</taxon>
        <taxon>Eggerthellaceae</taxon>
        <taxon>Gordonibacter</taxon>
    </lineage>
</organism>
<dbReference type="InterPro" id="IPR006976">
    <property type="entry name" value="VanZ-like"/>
</dbReference>
<dbReference type="OrthoDB" id="5422112at2"/>
<dbReference type="RefSeq" id="WP_015539347.1">
    <property type="nucleotide sequence ID" value="NZ_CABMMS010000008.1"/>
</dbReference>
<keyword evidence="1" id="KW-0472">Membrane</keyword>
<comment type="caution">
    <text evidence="3">The sequence shown here is derived from an EMBL/GenBank/DDBJ whole genome shotgun (WGS) entry which is preliminary data.</text>
</comment>
<keyword evidence="4" id="KW-1185">Reference proteome</keyword>
<feature type="domain" description="VanZ-like" evidence="2">
    <location>
        <begin position="13"/>
        <end position="140"/>
    </location>
</feature>
<dbReference type="AlphaFoldDB" id="A0A369LTR5"/>
<name>A0A369LTR5_9ACTN</name>
<dbReference type="EMBL" id="PPTS01000008">
    <property type="protein sequence ID" value="RDB62931.1"/>
    <property type="molecule type" value="Genomic_DNA"/>
</dbReference>
<dbReference type="PANTHER" id="PTHR28008:SF1">
    <property type="entry name" value="DOMAIN PROTEIN, PUTATIVE (AFU_ORTHOLOGUE AFUA_3G10980)-RELATED"/>
    <property type="match status" value="1"/>
</dbReference>
<feature type="transmembrane region" description="Helical" evidence="1">
    <location>
        <begin position="7"/>
        <end position="26"/>
    </location>
</feature>
<gene>
    <name evidence="3" type="ORF">C1877_12365</name>
</gene>
<dbReference type="GeneID" id="78360487"/>
<evidence type="ECO:0000256" key="1">
    <source>
        <dbReference type="SAM" id="Phobius"/>
    </source>
</evidence>
<keyword evidence="1" id="KW-0812">Transmembrane</keyword>
<dbReference type="Proteomes" id="UP000254000">
    <property type="component" value="Unassembled WGS sequence"/>
</dbReference>
<evidence type="ECO:0000313" key="4">
    <source>
        <dbReference type="Proteomes" id="UP000254000"/>
    </source>
</evidence>
<dbReference type="PANTHER" id="PTHR28008">
    <property type="entry name" value="DOMAIN PROTEIN, PUTATIVE (AFU_ORTHOLOGUE AFUA_3G10980)-RELATED"/>
    <property type="match status" value="1"/>
</dbReference>
<dbReference type="NCBIfam" id="NF037970">
    <property type="entry name" value="vanZ_1"/>
    <property type="match status" value="1"/>
</dbReference>